<reference evidence="1" key="1">
    <citation type="journal article" date="2009" name="Rice">
        <title>De Novo Next Generation Sequencing of Plant Genomes.</title>
        <authorList>
            <person name="Rounsley S."/>
            <person name="Marri P.R."/>
            <person name="Yu Y."/>
            <person name="He R."/>
            <person name="Sisneros N."/>
            <person name="Goicoechea J.L."/>
            <person name="Lee S.J."/>
            <person name="Angelova A."/>
            <person name="Kudrna D."/>
            <person name="Luo M."/>
            <person name="Affourtit J."/>
            <person name="Desany B."/>
            <person name="Knight J."/>
            <person name="Niazi F."/>
            <person name="Egholm M."/>
            <person name="Wing R.A."/>
        </authorList>
    </citation>
    <scope>NUCLEOTIDE SEQUENCE [LARGE SCALE GENOMIC DNA]</scope>
    <source>
        <strain evidence="1">cv. IRGC 105608</strain>
    </source>
</reference>
<protein>
    <submittedName>
        <fullName evidence="1">Uncharacterized protein</fullName>
    </submittedName>
</protein>
<dbReference type="AlphaFoldDB" id="A0A0D3HHV2"/>
<proteinExistence type="predicted"/>
<evidence type="ECO:0000313" key="1">
    <source>
        <dbReference type="EnsemblPlants" id="OBART11G02100.1"/>
    </source>
</evidence>
<dbReference type="EnsemblPlants" id="OBART11G02100.1">
    <property type="protein sequence ID" value="OBART11G02100.1"/>
    <property type="gene ID" value="OBART11G02100"/>
</dbReference>
<dbReference type="Proteomes" id="UP000026960">
    <property type="component" value="Chromosome 11"/>
</dbReference>
<sequence length="130" mass="14927">MYSVPRDRVPVAERCRRRQRLVRPAVHHHLQPRHLRRRQLDAERVGGVRHDVLQPEPDLPRQPVLGDVVLANREDEIAVRVQLGVPLPQPVLPVLVFGDEDLVEVFGVGIRDEELCCTPVRNTHLPQCWA</sequence>
<evidence type="ECO:0000313" key="2">
    <source>
        <dbReference type="Proteomes" id="UP000026960"/>
    </source>
</evidence>
<reference evidence="1" key="2">
    <citation type="submission" date="2015-03" db="UniProtKB">
        <authorList>
            <consortium name="EnsemblPlants"/>
        </authorList>
    </citation>
    <scope>IDENTIFICATION</scope>
</reference>
<keyword evidence="2" id="KW-1185">Reference proteome</keyword>
<organism evidence="1">
    <name type="scientific">Oryza barthii</name>
    <dbReference type="NCBI Taxonomy" id="65489"/>
    <lineage>
        <taxon>Eukaryota</taxon>
        <taxon>Viridiplantae</taxon>
        <taxon>Streptophyta</taxon>
        <taxon>Embryophyta</taxon>
        <taxon>Tracheophyta</taxon>
        <taxon>Spermatophyta</taxon>
        <taxon>Magnoliopsida</taxon>
        <taxon>Liliopsida</taxon>
        <taxon>Poales</taxon>
        <taxon>Poaceae</taxon>
        <taxon>BOP clade</taxon>
        <taxon>Oryzoideae</taxon>
        <taxon>Oryzeae</taxon>
        <taxon>Oryzinae</taxon>
        <taxon>Oryza</taxon>
    </lineage>
</organism>
<accession>A0A0D3HHV2</accession>
<dbReference type="PaxDb" id="65489-OBART11G02100.1"/>
<dbReference type="HOGENOM" id="CLU_1941301_0_0_1"/>
<dbReference type="Gramene" id="OBART11G02100.1">
    <property type="protein sequence ID" value="OBART11G02100.1"/>
    <property type="gene ID" value="OBART11G02100"/>
</dbReference>
<name>A0A0D3HHV2_9ORYZ</name>